<accession>A0A916T1L9</accession>
<evidence type="ECO:0000256" key="1">
    <source>
        <dbReference type="ARBA" id="ARBA00007401"/>
    </source>
</evidence>
<dbReference type="Pfam" id="PF18565">
    <property type="entry name" value="Glyco_hydro2_C5"/>
    <property type="match status" value="1"/>
</dbReference>
<dbReference type="InterPro" id="IPR048230">
    <property type="entry name" value="GalA-like"/>
</dbReference>
<dbReference type="NCBIfam" id="NF041462">
    <property type="entry name" value="GalA"/>
    <property type="match status" value="1"/>
</dbReference>
<dbReference type="AlphaFoldDB" id="A0A916T1L9"/>
<dbReference type="Pfam" id="PF16355">
    <property type="entry name" value="DUF4982"/>
    <property type="match status" value="1"/>
</dbReference>
<dbReference type="SUPFAM" id="SSF49303">
    <property type="entry name" value="beta-Galactosidase/glucuronidase domain"/>
    <property type="match status" value="1"/>
</dbReference>
<feature type="region of interest" description="Disordered" evidence="4">
    <location>
        <begin position="529"/>
        <end position="549"/>
    </location>
</feature>
<proteinExistence type="inferred from homology"/>
<organism evidence="10 11">
    <name type="scientific">Sphingomonas metalli</name>
    <dbReference type="NCBI Taxonomy" id="1779358"/>
    <lineage>
        <taxon>Bacteria</taxon>
        <taxon>Pseudomonadati</taxon>
        <taxon>Pseudomonadota</taxon>
        <taxon>Alphaproteobacteria</taxon>
        <taxon>Sphingomonadales</taxon>
        <taxon>Sphingomonadaceae</taxon>
        <taxon>Sphingomonas</taxon>
    </lineage>
</organism>
<dbReference type="Pfam" id="PF02836">
    <property type="entry name" value="Glyco_hydro_2_C"/>
    <property type="match status" value="2"/>
</dbReference>
<evidence type="ECO:0000259" key="6">
    <source>
        <dbReference type="Pfam" id="PF02836"/>
    </source>
</evidence>
<feature type="domain" description="Glycoside hydrolase family 2 catalytic" evidence="6">
    <location>
        <begin position="436"/>
        <end position="545"/>
    </location>
</feature>
<dbReference type="InterPro" id="IPR006104">
    <property type="entry name" value="Glyco_hydro_2_N"/>
</dbReference>
<dbReference type="InterPro" id="IPR032311">
    <property type="entry name" value="DUF4982"/>
</dbReference>
<evidence type="ECO:0000313" key="10">
    <source>
        <dbReference type="EMBL" id="GGB26928.1"/>
    </source>
</evidence>
<comment type="similarity">
    <text evidence="1">Belongs to the glycosyl hydrolase 2 family.</text>
</comment>
<reference evidence="10" key="1">
    <citation type="journal article" date="2014" name="Int. J. Syst. Evol. Microbiol.">
        <title>Complete genome sequence of Corynebacterium casei LMG S-19264T (=DSM 44701T), isolated from a smear-ripened cheese.</title>
        <authorList>
            <consortium name="US DOE Joint Genome Institute (JGI-PGF)"/>
            <person name="Walter F."/>
            <person name="Albersmeier A."/>
            <person name="Kalinowski J."/>
            <person name="Ruckert C."/>
        </authorList>
    </citation>
    <scope>NUCLEOTIDE SEQUENCE</scope>
    <source>
        <strain evidence="10">CGMCC 1.15330</strain>
    </source>
</reference>
<sequence length="840" mass="92056">MDQVSRRGVMAGGAALTLPMVPIAAMARSDAVTLPPAHDPAAIAPREHLSFDRGWRFARGHGSDPARDFGFGFGQSDFAKTGNFGIAKDGFDDSGWTPVDLPHDWAVELPFVRDERGEGDERALTHGFKPLGRRYPETSIGWYRRSFRIEAADRGRRIWLEFDGAMRDTVVLVNGCYVGRNADGYAPFRYDITDVLHYDAGNVVVVRVDASFGSGWFYEGAGLYRHVWLTKHDPLHLGRWETVVRATPRGGTAALDLASVIVNAGDAPARCAVDWTILDGEGQTVARAVSPAQTVAPGAATGCTATASFDGVRLWDVERPHLYVAVARLVAGGVVRDGERVTFGVRSARFDAANGFLLNGRALKLQGTCNHQDHAGVGAALPDAVQTFRLGVLRDMGCNAVRTTHNAPTPEWVEACDRAGVMMMCETRTMGSHPEAMAQLELMVRRFRNAPSIVLWSIGNEEWILQDGKMAEQGARIAATMTRRCHELDPTRPVTAAVNSNNEQGVTDPLDVVGFNYHQELPVPYHARHPQRPIVGSETSSAVSTRGEYRTDPKRNVMSSYDGVVGWGQTPEQWWQLYGTQAWSAGGFAWTGFDYRGEPTPYGWPSISSQFGIVDTCGFPKDYFHYYRAWWRTEPMVHVFPHWNWPGREGEVIPVWTYSNCDDVELICNGRSHGRQAVPRLGHVEWKLPYAPGYIEVRARRDGRTFVARRETTGPARRIRLTADRATIDADGRDVAMVRAEALDAHGRPVPTAMHRLAFDISGPGAIIGVGNGDPNCLESDKAPRRSLFNGLAQIIVQARGGAGEILLRASPELPGEALAPATLAIAARPLPRGAAIPSL</sequence>
<comment type="caution">
    <text evidence="10">The sequence shown here is derived from an EMBL/GenBank/DDBJ whole genome shotgun (WGS) entry which is preliminary data.</text>
</comment>
<dbReference type="InterPro" id="IPR013783">
    <property type="entry name" value="Ig-like_fold"/>
</dbReference>
<dbReference type="RefSeq" id="WP_188658186.1">
    <property type="nucleotide sequence ID" value="NZ_BMIH01000002.1"/>
</dbReference>
<evidence type="ECO:0000259" key="7">
    <source>
        <dbReference type="Pfam" id="PF02837"/>
    </source>
</evidence>
<dbReference type="SUPFAM" id="SSF51445">
    <property type="entry name" value="(Trans)glycosidases"/>
    <property type="match status" value="1"/>
</dbReference>
<feature type="domain" description="Glycoside hydrolase family 2 catalytic" evidence="6">
    <location>
        <begin position="355"/>
        <end position="431"/>
    </location>
</feature>
<evidence type="ECO:0000256" key="3">
    <source>
        <dbReference type="ARBA" id="ARBA00023295"/>
    </source>
</evidence>
<dbReference type="InterPro" id="IPR008979">
    <property type="entry name" value="Galactose-bd-like_sf"/>
</dbReference>
<keyword evidence="3" id="KW-0326">Glycosidase</keyword>
<feature type="domain" description="Glycoside hydrolase family 2" evidence="9">
    <location>
        <begin position="719"/>
        <end position="811"/>
    </location>
</feature>
<dbReference type="InterPro" id="IPR040605">
    <property type="entry name" value="Glyco_hydro2_dom5"/>
</dbReference>
<dbReference type="GO" id="GO:0005975">
    <property type="term" value="P:carbohydrate metabolic process"/>
    <property type="evidence" value="ECO:0007669"/>
    <property type="project" value="InterPro"/>
</dbReference>
<dbReference type="PANTHER" id="PTHR42732:SF1">
    <property type="entry name" value="BETA-MANNOSIDASE"/>
    <property type="match status" value="1"/>
</dbReference>
<protein>
    <submittedName>
        <fullName evidence="10">Beta-galactosidase</fullName>
    </submittedName>
</protein>
<feature type="domain" description="Glycosyl hydrolases family 2 sugar binding" evidence="7">
    <location>
        <begin position="138"/>
        <end position="230"/>
    </location>
</feature>
<name>A0A916T1L9_9SPHN</name>
<dbReference type="GO" id="GO:0004553">
    <property type="term" value="F:hydrolase activity, hydrolyzing O-glycosyl compounds"/>
    <property type="evidence" value="ECO:0007669"/>
    <property type="project" value="InterPro"/>
</dbReference>
<keyword evidence="11" id="KW-1185">Reference proteome</keyword>
<dbReference type="InterPro" id="IPR017853">
    <property type="entry name" value="GH"/>
</dbReference>
<dbReference type="Gene3D" id="2.60.120.260">
    <property type="entry name" value="Galactose-binding domain-like"/>
    <property type="match status" value="1"/>
</dbReference>
<dbReference type="Pfam" id="PF02837">
    <property type="entry name" value="Glyco_hydro_2_N"/>
    <property type="match status" value="1"/>
</dbReference>
<gene>
    <name evidence="10" type="primary">bga</name>
    <name evidence="10" type="ORF">GCM10011380_15640</name>
</gene>
<dbReference type="InterPro" id="IPR006102">
    <property type="entry name" value="Ig-like_GH2"/>
</dbReference>
<keyword evidence="2" id="KW-0378">Hydrolase</keyword>
<dbReference type="SUPFAM" id="SSF49785">
    <property type="entry name" value="Galactose-binding domain-like"/>
    <property type="match status" value="1"/>
</dbReference>
<evidence type="ECO:0000256" key="2">
    <source>
        <dbReference type="ARBA" id="ARBA00022801"/>
    </source>
</evidence>
<dbReference type="Gene3D" id="3.20.20.80">
    <property type="entry name" value="Glycosidases"/>
    <property type="match status" value="1"/>
</dbReference>
<evidence type="ECO:0000259" key="9">
    <source>
        <dbReference type="Pfam" id="PF18565"/>
    </source>
</evidence>
<dbReference type="EMBL" id="BMIH01000002">
    <property type="protein sequence ID" value="GGB26928.1"/>
    <property type="molecule type" value="Genomic_DNA"/>
</dbReference>
<dbReference type="Pfam" id="PF00703">
    <property type="entry name" value="Glyco_hydro_2"/>
    <property type="match status" value="1"/>
</dbReference>
<dbReference type="InterPro" id="IPR036156">
    <property type="entry name" value="Beta-gal/glucu_dom_sf"/>
</dbReference>
<evidence type="ECO:0000259" key="8">
    <source>
        <dbReference type="Pfam" id="PF16355"/>
    </source>
</evidence>
<dbReference type="PANTHER" id="PTHR42732">
    <property type="entry name" value="BETA-GALACTOSIDASE"/>
    <property type="match status" value="1"/>
</dbReference>
<evidence type="ECO:0000313" key="11">
    <source>
        <dbReference type="Proteomes" id="UP000623067"/>
    </source>
</evidence>
<dbReference type="InterPro" id="IPR006103">
    <property type="entry name" value="Glyco_hydro_2_cat"/>
</dbReference>
<evidence type="ECO:0000256" key="4">
    <source>
        <dbReference type="SAM" id="MobiDB-lite"/>
    </source>
</evidence>
<dbReference type="InterPro" id="IPR051913">
    <property type="entry name" value="GH2_Domain-Containing"/>
</dbReference>
<reference evidence="10" key="2">
    <citation type="submission" date="2020-09" db="EMBL/GenBank/DDBJ databases">
        <authorList>
            <person name="Sun Q."/>
            <person name="Zhou Y."/>
        </authorList>
    </citation>
    <scope>NUCLEOTIDE SEQUENCE</scope>
    <source>
        <strain evidence="10">CGMCC 1.15330</strain>
    </source>
</reference>
<dbReference type="Proteomes" id="UP000623067">
    <property type="component" value="Unassembled WGS sequence"/>
</dbReference>
<feature type="domain" description="Glycoside hydrolase family 2 immunoglobulin-like beta-sandwich" evidence="5">
    <location>
        <begin position="249"/>
        <end position="346"/>
    </location>
</feature>
<dbReference type="Gene3D" id="2.60.40.10">
    <property type="entry name" value="Immunoglobulins"/>
    <property type="match status" value="3"/>
</dbReference>
<feature type="domain" description="DUF4982" evidence="8">
    <location>
        <begin position="650"/>
        <end position="705"/>
    </location>
</feature>
<evidence type="ECO:0000259" key="5">
    <source>
        <dbReference type="Pfam" id="PF00703"/>
    </source>
</evidence>